<reference evidence="3" key="2">
    <citation type="submission" date="2020-05" db="UniProtKB">
        <authorList>
            <consortium name="EnsemblMetazoa"/>
        </authorList>
    </citation>
    <scope>IDENTIFICATION</scope>
</reference>
<keyword evidence="4" id="KW-1185">Reference proteome</keyword>
<evidence type="ECO:0000313" key="4">
    <source>
        <dbReference type="Proteomes" id="UP000030765"/>
    </source>
</evidence>
<name>A0A084VY84_ANOSI</name>
<gene>
    <name evidence="2" type="ORF">ZHAS_00010796</name>
</gene>
<dbReference type="VEuPathDB" id="VectorBase:ASIC010796"/>
<evidence type="ECO:0000313" key="3">
    <source>
        <dbReference type="EnsemblMetazoa" id="ASIC010796-PA"/>
    </source>
</evidence>
<accession>A0A084VY84</accession>
<sequence>MALAGWQRCGPAQQLDETATKTRLPVRLYSVYCCLATNLADWLASRPCFTAEPLVRTGSPPCRSPVAGSGTSRLKARSRQSRTQSPGPNARGGLPEHTAEPEKKGKGSGKKENNPAPGFGAPSRDEMHNDGSTEAKGSVRDSGA</sequence>
<evidence type="ECO:0000313" key="2">
    <source>
        <dbReference type="EMBL" id="KFB42928.1"/>
    </source>
</evidence>
<dbReference type="EnsemblMetazoa" id="ASIC010796-RA">
    <property type="protein sequence ID" value="ASIC010796-PA"/>
    <property type="gene ID" value="ASIC010796"/>
</dbReference>
<reference evidence="2 4" key="1">
    <citation type="journal article" date="2014" name="BMC Genomics">
        <title>Genome sequence of Anopheles sinensis provides insight into genetics basis of mosquito competence for malaria parasites.</title>
        <authorList>
            <person name="Zhou D."/>
            <person name="Zhang D."/>
            <person name="Ding G."/>
            <person name="Shi L."/>
            <person name="Hou Q."/>
            <person name="Ye Y."/>
            <person name="Xu Y."/>
            <person name="Zhou H."/>
            <person name="Xiong C."/>
            <person name="Li S."/>
            <person name="Yu J."/>
            <person name="Hong S."/>
            <person name="Yu X."/>
            <person name="Zou P."/>
            <person name="Chen C."/>
            <person name="Chang X."/>
            <person name="Wang W."/>
            <person name="Lv Y."/>
            <person name="Sun Y."/>
            <person name="Ma L."/>
            <person name="Shen B."/>
            <person name="Zhu C."/>
        </authorList>
    </citation>
    <scope>NUCLEOTIDE SEQUENCE [LARGE SCALE GENOMIC DNA]</scope>
</reference>
<dbReference type="Proteomes" id="UP000030765">
    <property type="component" value="Unassembled WGS sequence"/>
</dbReference>
<dbReference type="AlphaFoldDB" id="A0A084VY84"/>
<protein>
    <submittedName>
        <fullName evidence="2 3">Proton-dependent oligopeptide transporter, POT family</fullName>
    </submittedName>
</protein>
<proteinExistence type="predicted"/>
<dbReference type="EMBL" id="KE525231">
    <property type="protein sequence ID" value="KFB42928.1"/>
    <property type="molecule type" value="Genomic_DNA"/>
</dbReference>
<evidence type="ECO:0000256" key="1">
    <source>
        <dbReference type="SAM" id="MobiDB-lite"/>
    </source>
</evidence>
<feature type="compositionally biased region" description="Basic and acidic residues" evidence="1">
    <location>
        <begin position="123"/>
        <end position="144"/>
    </location>
</feature>
<feature type="region of interest" description="Disordered" evidence="1">
    <location>
        <begin position="52"/>
        <end position="144"/>
    </location>
</feature>
<organism evidence="2">
    <name type="scientific">Anopheles sinensis</name>
    <name type="common">Mosquito</name>
    <dbReference type="NCBI Taxonomy" id="74873"/>
    <lineage>
        <taxon>Eukaryota</taxon>
        <taxon>Metazoa</taxon>
        <taxon>Ecdysozoa</taxon>
        <taxon>Arthropoda</taxon>
        <taxon>Hexapoda</taxon>
        <taxon>Insecta</taxon>
        <taxon>Pterygota</taxon>
        <taxon>Neoptera</taxon>
        <taxon>Endopterygota</taxon>
        <taxon>Diptera</taxon>
        <taxon>Nematocera</taxon>
        <taxon>Culicoidea</taxon>
        <taxon>Culicidae</taxon>
        <taxon>Anophelinae</taxon>
        <taxon>Anopheles</taxon>
    </lineage>
</organism>
<dbReference type="EMBL" id="ATLV01018328">
    <property type="status" value="NOT_ANNOTATED_CDS"/>
    <property type="molecule type" value="Genomic_DNA"/>
</dbReference>
<feature type="compositionally biased region" description="Basic and acidic residues" evidence="1">
    <location>
        <begin position="97"/>
        <end position="113"/>
    </location>
</feature>